<feature type="coiled-coil region" evidence="1">
    <location>
        <begin position="168"/>
        <end position="195"/>
    </location>
</feature>
<organism evidence="2 3">
    <name type="scientific">Brenthis ino</name>
    <name type="common">lesser marbled fritillary</name>
    <dbReference type="NCBI Taxonomy" id="405034"/>
    <lineage>
        <taxon>Eukaryota</taxon>
        <taxon>Metazoa</taxon>
        <taxon>Ecdysozoa</taxon>
        <taxon>Arthropoda</taxon>
        <taxon>Hexapoda</taxon>
        <taxon>Insecta</taxon>
        <taxon>Pterygota</taxon>
        <taxon>Neoptera</taxon>
        <taxon>Endopterygota</taxon>
        <taxon>Lepidoptera</taxon>
        <taxon>Glossata</taxon>
        <taxon>Ditrysia</taxon>
        <taxon>Papilionoidea</taxon>
        <taxon>Nymphalidae</taxon>
        <taxon>Heliconiinae</taxon>
        <taxon>Argynnini</taxon>
        <taxon>Brenthis</taxon>
    </lineage>
</organism>
<evidence type="ECO:0000313" key="3">
    <source>
        <dbReference type="Proteomes" id="UP000838878"/>
    </source>
</evidence>
<dbReference type="Proteomes" id="UP000838878">
    <property type="component" value="Chromosome 12"/>
</dbReference>
<keyword evidence="3" id="KW-1185">Reference proteome</keyword>
<protein>
    <submittedName>
        <fullName evidence="2">Uncharacterized protein</fullName>
    </submittedName>
</protein>
<dbReference type="AlphaFoldDB" id="A0A8J9V817"/>
<name>A0A8J9V817_9NEOP</name>
<dbReference type="OrthoDB" id="3066195at2759"/>
<evidence type="ECO:0000256" key="1">
    <source>
        <dbReference type="SAM" id="Coils"/>
    </source>
</evidence>
<proteinExistence type="predicted"/>
<evidence type="ECO:0000313" key="2">
    <source>
        <dbReference type="EMBL" id="CAH0717703.1"/>
    </source>
</evidence>
<accession>A0A8J9V817</accession>
<sequence>MTGGGNPPTPPPPSNTESTIVEAILGPALKGIPSDFDTDSATFSEIMEVKTMDQNEKVYVIEGDTDYADILKENNENIETVVIKDIILERNADASTAKGLLKENNDNDNDTWKSWTPKNLKTPVSSNLKVTRNEEDYLKRRRPKIDCLSDELVNEKIKLVKMLQENAEKESKIRLDILKQQLKQEEIKTQKLMDS</sequence>
<reference evidence="2" key="1">
    <citation type="submission" date="2021-12" db="EMBL/GenBank/DDBJ databases">
        <authorList>
            <person name="Martin H S."/>
        </authorList>
    </citation>
    <scope>NUCLEOTIDE SEQUENCE</scope>
</reference>
<gene>
    <name evidence="2" type="ORF">BINO364_LOCUS4283</name>
</gene>
<feature type="non-terminal residue" evidence="2">
    <location>
        <position position="195"/>
    </location>
</feature>
<dbReference type="EMBL" id="OV170232">
    <property type="protein sequence ID" value="CAH0717703.1"/>
    <property type="molecule type" value="Genomic_DNA"/>
</dbReference>
<keyword evidence="1" id="KW-0175">Coiled coil</keyword>